<protein>
    <submittedName>
        <fullName evidence="2">Class I SAM-dependent methyltransferase</fullName>
    </submittedName>
</protein>
<dbReference type="Pfam" id="PF13649">
    <property type="entry name" value="Methyltransf_25"/>
    <property type="match status" value="1"/>
</dbReference>
<reference evidence="3" key="1">
    <citation type="submission" date="2018-08" db="EMBL/GenBank/DDBJ databases">
        <title>Mucilaginibacter sp. MYSH2.</title>
        <authorList>
            <person name="Seo T."/>
        </authorList>
    </citation>
    <scope>NUCLEOTIDE SEQUENCE [LARGE SCALE GENOMIC DNA]</scope>
    <source>
        <strain evidence="3">KIRAN</strain>
    </source>
</reference>
<keyword evidence="2" id="KW-0489">Methyltransferase</keyword>
<evidence type="ECO:0000313" key="2">
    <source>
        <dbReference type="EMBL" id="RIJ42828.1"/>
    </source>
</evidence>
<sequence>MPQLPDSGFTRVAFFYDALKKLVYGHALEKAQLALLPLVPQQARVLVIGGGSGWVLDQLLSTGKQLDILYLDAAPAMLQRATQKYTNYQQPHGCRVNFRLGTEQALLPQEQFEVILTPFLLDLFPPLRLHRLMARLSQALAPNGLWLFADFWPIKQPMPWWQKALERAMYTFFGVMSGVKAQRFPKYGRHFQALGFQEIFSEPFYSGMVQAKAFRKTLR</sequence>
<feature type="domain" description="Methyltransferase" evidence="1">
    <location>
        <begin position="45"/>
        <end position="144"/>
    </location>
</feature>
<dbReference type="GO" id="GO:0008168">
    <property type="term" value="F:methyltransferase activity"/>
    <property type="evidence" value="ECO:0007669"/>
    <property type="project" value="UniProtKB-KW"/>
</dbReference>
<accession>A0A399SHT4</accession>
<keyword evidence="2" id="KW-0808">Transferase</keyword>
<dbReference type="EMBL" id="QWGE01000001">
    <property type="protein sequence ID" value="RIJ42828.1"/>
    <property type="molecule type" value="Genomic_DNA"/>
</dbReference>
<dbReference type="Proteomes" id="UP000266005">
    <property type="component" value="Unassembled WGS sequence"/>
</dbReference>
<gene>
    <name evidence="2" type="ORF">D1627_02980</name>
</gene>
<dbReference type="InterPro" id="IPR041698">
    <property type="entry name" value="Methyltransf_25"/>
</dbReference>
<proteinExistence type="predicted"/>
<evidence type="ECO:0000259" key="1">
    <source>
        <dbReference type="Pfam" id="PF13649"/>
    </source>
</evidence>
<dbReference type="Gene3D" id="3.40.50.150">
    <property type="entry name" value="Vaccinia Virus protein VP39"/>
    <property type="match status" value="1"/>
</dbReference>
<dbReference type="RefSeq" id="WP_119430710.1">
    <property type="nucleotide sequence ID" value="NZ_QWGE01000001.1"/>
</dbReference>
<evidence type="ECO:0000313" key="3">
    <source>
        <dbReference type="Proteomes" id="UP000266005"/>
    </source>
</evidence>
<comment type="caution">
    <text evidence="2">The sequence shown here is derived from an EMBL/GenBank/DDBJ whole genome shotgun (WGS) entry which is preliminary data.</text>
</comment>
<dbReference type="AlphaFoldDB" id="A0A399SHT4"/>
<dbReference type="OrthoDB" id="836632at2"/>
<organism evidence="2 3">
    <name type="scientific">Pontibacter oryzae</name>
    <dbReference type="NCBI Taxonomy" id="2304593"/>
    <lineage>
        <taxon>Bacteria</taxon>
        <taxon>Pseudomonadati</taxon>
        <taxon>Bacteroidota</taxon>
        <taxon>Cytophagia</taxon>
        <taxon>Cytophagales</taxon>
        <taxon>Hymenobacteraceae</taxon>
        <taxon>Pontibacter</taxon>
    </lineage>
</organism>
<dbReference type="InterPro" id="IPR029063">
    <property type="entry name" value="SAM-dependent_MTases_sf"/>
</dbReference>
<keyword evidence="3" id="KW-1185">Reference proteome</keyword>
<dbReference type="CDD" id="cd02440">
    <property type="entry name" value="AdoMet_MTases"/>
    <property type="match status" value="1"/>
</dbReference>
<name>A0A399SHT4_9BACT</name>
<dbReference type="SUPFAM" id="SSF53335">
    <property type="entry name" value="S-adenosyl-L-methionine-dependent methyltransferases"/>
    <property type="match status" value="1"/>
</dbReference>
<dbReference type="GO" id="GO:0032259">
    <property type="term" value="P:methylation"/>
    <property type="evidence" value="ECO:0007669"/>
    <property type="project" value="UniProtKB-KW"/>
</dbReference>